<feature type="domain" description="DUF3823" evidence="2">
    <location>
        <begin position="29"/>
        <end position="121"/>
    </location>
</feature>
<dbReference type="InterPro" id="IPR024278">
    <property type="entry name" value="DUF3823_N"/>
</dbReference>
<dbReference type="Gene3D" id="2.60.40.1120">
    <property type="entry name" value="Carboxypeptidase-like, regulatory domain"/>
    <property type="match status" value="1"/>
</dbReference>
<comment type="caution">
    <text evidence="3">The sequence shown here is derived from an EMBL/GenBank/DDBJ whole genome shotgun (WGS) entry which is preliminary data.</text>
</comment>
<gene>
    <name evidence="3" type="ORF">PEDI_37820</name>
</gene>
<organism evidence="3 4">
    <name type="scientific">Persicobacter diffluens</name>
    <dbReference type="NCBI Taxonomy" id="981"/>
    <lineage>
        <taxon>Bacteria</taxon>
        <taxon>Pseudomonadati</taxon>
        <taxon>Bacteroidota</taxon>
        <taxon>Cytophagia</taxon>
        <taxon>Cytophagales</taxon>
        <taxon>Persicobacteraceae</taxon>
        <taxon>Persicobacter</taxon>
    </lineage>
</organism>
<dbReference type="Proteomes" id="UP001310022">
    <property type="component" value="Unassembled WGS sequence"/>
</dbReference>
<dbReference type="PROSITE" id="PS51257">
    <property type="entry name" value="PROKAR_LIPOPROTEIN"/>
    <property type="match status" value="1"/>
</dbReference>
<reference evidence="3 4" key="1">
    <citation type="submission" date="2021-12" db="EMBL/GenBank/DDBJ databases">
        <title>Genome sequencing of bacteria with rrn-lacking chromosome and rrn-plasmid.</title>
        <authorList>
            <person name="Anda M."/>
            <person name="Iwasaki W."/>
        </authorList>
    </citation>
    <scope>NUCLEOTIDE SEQUENCE [LARGE SCALE GENOMIC DNA]</scope>
    <source>
        <strain evidence="3 4">NBRC 15940</strain>
    </source>
</reference>
<evidence type="ECO:0000313" key="4">
    <source>
        <dbReference type="Proteomes" id="UP001310022"/>
    </source>
</evidence>
<keyword evidence="4" id="KW-1185">Reference proteome</keyword>
<feature type="signal peptide" evidence="1">
    <location>
        <begin position="1"/>
        <end position="18"/>
    </location>
</feature>
<dbReference type="AlphaFoldDB" id="A0AAN4W3C3"/>
<feature type="chain" id="PRO_5043002455" description="DUF3823 domain-containing protein" evidence="1">
    <location>
        <begin position="19"/>
        <end position="226"/>
    </location>
</feature>
<dbReference type="Pfam" id="PF12866">
    <property type="entry name" value="DUF3823"/>
    <property type="match status" value="1"/>
</dbReference>
<accession>A0AAN4W3C3</accession>
<dbReference type="RefSeq" id="WP_338238427.1">
    <property type="nucleotide sequence ID" value="NZ_BQKE01000002.1"/>
</dbReference>
<name>A0AAN4W3C3_9BACT</name>
<sequence>MKNLAIFLLAAFTLSACIKEDNFPQPNATFYGKIIDVETGEPIITSTHGAGVVRLIEISEKYPDNTAPQDINIGGTGSGLFRNTMIFSGTYKATLHNGPFQYLGDTIEVRLNGTTEQNFDVLPNMRIRVVKDSETSITYQVDRPEGITGDLQKIAVLYNTWETVDLGTSNQVLGNAEFINAHSGMLGREFSYDFGTKFEAGNDYYVRIAASMYGQWNYSPIIHFAL</sequence>
<keyword evidence="1" id="KW-0732">Signal</keyword>
<evidence type="ECO:0000256" key="1">
    <source>
        <dbReference type="SAM" id="SignalP"/>
    </source>
</evidence>
<evidence type="ECO:0000313" key="3">
    <source>
        <dbReference type="EMBL" id="GJM63230.1"/>
    </source>
</evidence>
<evidence type="ECO:0000259" key="2">
    <source>
        <dbReference type="Pfam" id="PF12866"/>
    </source>
</evidence>
<proteinExistence type="predicted"/>
<dbReference type="EMBL" id="BQKE01000002">
    <property type="protein sequence ID" value="GJM63230.1"/>
    <property type="molecule type" value="Genomic_DNA"/>
</dbReference>
<protein>
    <recommendedName>
        <fullName evidence="2">DUF3823 domain-containing protein</fullName>
    </recommendedName>
</protein>